<evidence type="ECO:0000256" key="1">
    <source>
        <dbReference type="ARBA" id="ARBA00010537"/>
    </source>
</evidence>
<name>A0A6A1QJT3_BALPH</name>
<keyword evidence="3" id="KW-0687">Ribonucleoprotein</keyword>
<dbReference type="Proteomes" id="UP000437017">
    <property type="component" value="Unassembled WGS sequence"/>
</dbReference>
<dbReference type="EMBL" id="SGJD01000065">
    <property type="protein sequence ID" value="KAB0407274.1"/>
    <property type="molecule type" value="Genomic_DNA"/>
</dbReference>
<dbReference type="InterPro" id="IPR036796">
    <property type="entry name" value="Ribosomal_uL11_N_sf"/>
</dbReference>
<evidence type="ECO:0000313" key="4">
    <source>
        <dbReference type="EMBL" id="KAB0407274.1"/>
    </source>
</evidence>
<comment type="caution">
    <text evidence="4">The sequence shown here is derived from an EMBL/GenBank/DDBJ whole genome shotgun (WGS) entry which is preliminary data.</text>
</comment>
<keyword evidence="5" id="KW-1185">Reference proteome</keyword>
<dbReference type="AlphaFoldDB" id="A0A6A1QJT3"/>
<accession>A0A6A1QJT3</accession>
<reference evidence="4 5" key="1">
    <citation type="journal article" date="2019" name="PLoS ONE">
        <title>Genomic analyses reveal an absence of contemporary introgressive admixture between fin whales and blue whales, despite known hybrids.</title>
        <authorList>
            <person name="Westbury M.V."/>
            <person name="Petersen B."/>
            <person name="Lorenzen E.D."/>
        </authorList>
    </citation>
    <scope>NUCLEOTIDE SEQUENCE [LARGE SCALE GENOMIC DNA]</scope>
    <source>
        <strain evidence="4">FinWhale-01</strain>
    </source>
</reference>
<evidence type="ECO:0000256" key="2">
    <source>
        <dbReference type="ARBA" id="ARBA00022980"/>
    </source>
</evidence>
<evidence type="ECO:0000313" key="5">
    <source>
        <dbReference type="Proteomes" id="UP000437017"/>
    </source>
</evidence>
<sequence>MTPKFNLKETEVVDLVCVDGEVDTNSALAPKSAHGCVFRKAGGDKDIAKEISKWKHLDSSETDPSEWKGPE</sequence>
<proteinExistence type="inferred from homology"/>
<protein>
    <submittedName>
        <fullName evidence="4">Uncharacterized protein</fullName>
    </submittedName>
</protein>
<dbReference type="GO" id="GO:1990904">
    <property type="term" value="C:ribonucleoprotein complex"/>
    <property type="evidence" value="ECO:0007669"/>
    <property type="project" value="UniProtKB-KW"/>
</dbReference>
<dbReference type="Gene3D" id="3.30.1550.10">
    <property type="entry name" value="Ribosomal protein L11/L12, N-terminal domain"/>
    <property type="match status" value="1"/>
</dbReference>
<evidence type="ECO:0000256" key="3">
    <source>
        <dbReference type="ARBA" id="ARBA00023274"/>
    </source>
</evidence>
<dbReference type="GO" id="GO:0005840">
    <property type="term" value="C:ribosome"/>
    <property type="evidence" value="ECO:0007669"/>
    <property type="project" value="UniProtKB-KW"/>
</dbReference>
<gene>
    <name evidence="4" type="ORF">E2I00_008802</name>
</gene>
<comment type="similarity">
    <text evidence="1">Belongs to the universal ribosomal protein uL11 family.</text>
</comment>
<keyword evidence="2" id="KW-0689">Ribosomal protein</keyword>
<organism evidence="4 5">
    <name type="scientific">Balaenoptera physalus</name>
    <name type="common">Fin whale</name>
    <name type="synonym">Balaena physalus</name>
    <dbReference type="NCBI Taxonomy" id="9770"/>
    <lineage>
        <taxon>Eukaryota</taxon>
        <taxon>Metazoa</taxon>
        <taxon>Chordata</taxon>
        <taxon>Craniata</taxon>
        <taxon>Vertebrata</taxon>
        <taxon>Euteleostomi</taxon>
        <taxon>Mammalia</taxon>
        <taxon>Eutheria</taxon>
        <taxon>Laurasiatheria</taxon>
        <taxon>Artiodactyla</taxon>
        <taxon>Whippomorpha</taxon>
        <taxon>Cetacea</taxon>
        <taxon>Mysticeti</taxon>
        <taxon>Balaenopteridae</taxon>
        <taxon>Balaenoptera</taxon>
    </lineage>
</organism>